<proteinExistence type="predicted"/>
<reference evidence="1" key="1">
    <citation type="journal article" date="2014" name="Front. Microbiol.">
        <title>High frequency of phylogenetically diverse reductive dehalogenase-homologous genes in deep subseafloor sedimentary metagenomes.</title>
        <authorList>
            <person name="Kawai M."/>
            <person name="Futagami T."/>
            <person name="Toyoda A."/>
            <person name="Takaki Y."/>
            <person name="Nishi S."/>
            <person name="Hori S."/>
            <person name="Arai W."/>
            <person name="Tsubouchi T."/>
            <person name="Morono Y."/>
            <person name="Uchiyama I."/>
            <person name="Ito T."/>
            <person name="Fujiyama A."/>
            <person name="Inagaki F."/>
            <person name="Takami H."/>
        </authorList>
    </citation>
    <scope>NUCLEOTIDE SEQUENCE</scope>
    <source>
        <strain evidence="1">Expedition CK06-06</strain>
    </source>
</reference>
<sequence length="89" mass="9534">MSKKLIFLIAFVLVLALAGTNAAFASRVWENRISSDADDVEENLGSGDLDTGSSDLEMPDGQLIGLRFSNVDVPSGATIENAWIQFVSD</sequence>
<gene>
    <name evidence="1" type="ORF">S12H4_50181</name>
</gene>
<comment type="caution">
    <text evidence="1">The sequence shown here is derived from an EMBL/GenBank/DDBJ whole genome shotgun (WGS) entry which is preliminary data.</text>
</comment>
<organism evidence="1">
    <name type="scientific">marine sediment metagenome</name>
    <dbReference type="NCBI Taxonomy" id="412755"/>
    <lineage>
        <taxon>unclassified sequences</taxon>
        <taxon>metagenomes</taxon>
        <taxon>ecological metagenomes</taxon>
    </lineage>
</organism>
<protein>
    <submittedName>
        <fullName evidence="1">Uncharacterized protein</fullName>
    </submittedName>
</protein>
<dbReference type="AlphaFoldDB" id="X1TFP6"/>
<dbReference type="EMBL" id="BARW01031568">
    <property type="protein sequence ID" value="GAJ04084.1"/>
    <property type="molecule type" value="Genomic_DNA"/>
</dbReference>
<evidence type="ECO:0000313" key="1">
    <source>
        <dbReference type="EMBL" id="GAJ04084.1"/>
    </source>
</evidence>
<accession>X1TFP6</accession>
<feature type="non-terminal residue" evidence="1">
    <location>
        <position position="89"/>
    </location>
</feature>
<name>X1TFP6_9ZZZZ</name>